<accession>A0A074MHD4</accession>
<feature type="transmembrane region" description="Helical" evidence="3">
    <location>
        <begin position="172"/>
        <end position="205"/>
    </location>
</feature>
<proteinExistence type="inferred from homology"/>
<dbReference type="GO" id="GO:0016780">
    <property type="term" value="F:phosphotransferase activity, for other substituted phosphate groups"/>
    <property type="evidence" value="ECO:0007669"/>
    <property type="project" value="InterPro"/>
</dbReference>
<dbReference type="GO" id="GO:0008654">
    <property type="term" value="P:phospholipid biosynthetic process"/>
    <property type="evidence" value="ECO:0007669"/>
    <property type="project" value="InterPro"/>
</dbReference>
<feature type="transmembrane region" description="Helical" evidence="3">
    <location>
        <begin position="254"/>
        <end position="278"/>
    </location>
</feature>
<dbReference type="OrthoDB" id="9767918at2"/>
<evidence type="ECO:0000256" key="2">
    <source>
        <dbReference type="RuleBase" id="RU003750"/>
    </source>
</evidence>
<organism evidence="4 5">
    <name type="scientific">Erythrobacter longus</name>
    <dbReference type="NCBI Taxonomy" id="1044"/>
    <lineage>
        <taxon>Bacteria</taxon>
        <taxon>Pseudomonadati</taxon>
        <taxon>Pseudomonadota</taxon>
        <taxon>Alphaproteobacteria</taxon>
        <taxon>Sphingomonadales</taxon>
        <taxon>Erythrobacteraceae</taxon>
        <taxon>Erythrobacter/Porphyrobacter group</taxon>
        <taxon>Erythrobacter</taxon>
    </lineage>
</organism>
<dbReference type="Pfam" id="PF01066">
    <property type="entry name" value="CDP-OH_P_transf"/>
    <property type="match status" value="1"/>
</dbReference>
<keyword evidence="3" id="KW-0812">Transmembrane</keyword>
<dbReference type="AlphaFoldDB" id="A0A074MHD4"/>
<evidence type="ECO:0000256" key="3">
    <source>
        <dbReference type="SAM" id="Phobius"/>
    </source>
</evidence>
<dbReference type="PROSITE" id="PS00379">
    <property type="entry name" value="CDP_ALCOHOL_P_TRANSF"/>
    <property type="match status" value="1"/>
</dbReference>
<dbReference type="GO" id="GO:0016020">
    <property type="term" value="C:membrane"/>
    <property type="evidence" value="ECO:0007669"/>
    <property type="project" value="InterPro"/>
</dbReference>
<evidence type="ECO:0000313" key="5">
    <source>
        <dbReference type="Proteomes" id="UP000027647"/>
    </source>
</evidence>
<dbReference type="InterPro" id="IPR000462">
    <property type="entry name" value="CDP-OH_P_trans"/>
</dbReference>
<sequence>MARAVLLFSSNAHANHLIAGIPAAVRAAVILHQSQSLGNSDIVIIAVPGGWKPSKWAKSEFARLLPDVRIAMGDPTHDTLPVGSPIMDAVSVLCGEPVVLASNDAVSQWLSDEGHKPDHIRLLNTIGSDIIRATGKQSDGLVSRYLNRPVSRSISKMLLKFPGVTPMHATALAAFTGLLMALCLAFGGAAGLIAGALLFHAASVIDGVDGEIARATRRSSEFGAKLDTIIDGITNLAFLSLASLNLWLQGEMEAATYGAVGLAILATGLTALGARSIAMGGPFTFDAVKNNFHSRPSKITSFLAAITSRDVYAAVFALTFALGFAEWMLLIFASAAAIWLVTVLIVLVRTRAT</sequence>
<comment type="similarity">
    <text evidence="2">Belongs to the CDP-alcohol phosphatidyltransferase class-I family.</text>
</comment>
<reference evidence="4 5" key="1">
    <citation type="submission" date="2014-04" db="EMBL/GenBank/DDBJ databases">
        <title>A comprehensive comparison of genomes of Erythrobacter spp. strains.</title>
        <authorList>
            <person name="Zheng Q."/>
        </authorList>
    </citation>
    <scope>NUCLEOTIDE SEQUENCE [LARGE SCALE GENOMIC DNA]</scope>
    <source>
        <strain evidence="4 5">DSM 6997</strain>
    </source>
</reference>
<evidence type="ECO:0008006" key="6">
    <source>
        <dbReference type="Google" id="ProtNLM"/>
    </source>
</evidence>
<keyword evidence="3" id="KW-1133">Transmembrane helix</keyword>
<gene>
    <name evidence="4" type="ORF">EH31_06040</name>
</gene>
<dbReference type="InterPro" id="IPR043130">
    <property type="entry name" value="CDP-OH_PTrfase_TM_dom"/>
</dbReference>
<dbReference type="EMBL" id="JMIW01000001">
    <property type="protein sequence ID" value="KEO92225.1"/>
    <property type="molecule type" value="Genomic_DNA"/>
</dbReference>
<dbReference type="Proteomes" id="UP000027647">
    <property type="component" value="Unassembled WGS sequence"/>
</dbReference>
<dbReference type="InterPro" id="IPR048254">
    <property type="entry name" value="CDP_ALCOHOL_P_TRANSF_CS"/>
</dbReference>
<feature type="transmembrane region" description="Helical" evidence="3">
    <location>
        <begin position="327"/>
        <end position="348"/>
    </location>
</feature>
<keyword evidence="1 2" id="KW-0808">Transferase</keyword>
<dbReference type="STRING" id="1044.EH31_06040"/>
<comment type="caution">
    <text evidence="4">The sequence shown here is derived from an EMBL/GenBank/DDBJ whole genome shotgun (WGS) entry which is preliminary data.</text>
</comment>
<keyword evidence="3" id="KW-0472">Membrane</keyword>
<name>A0A074MHD4_ERYLO</name>
<keyword evidence="5" id="KW-1185">Reference proteome</keyword>
<dbReference type="RefSeq" id="WP_034958627.1">
    <property type="nucleotide sequence ID" value="NZ_JMIW01000001.1"/>
</dbReference>
<protein>
    <recommendedName>
        <fullName evidence="6">CDP-alcohol phosphatidyltransferase</fullName>
    </recommendedName>
</protein>
<dbReference type="eggNOG" id="COG0558">
    <property type="taxonomic scope" value="Bacteria"/>
</dbReference>
<evidence type="ECO:0000256" key="1">
    <source>
        <dbReference type="ARBA" id="ARBA00022679"/>
    </source>
</evidence>
<feature type="transmembrane region" description="Helical" evidence="3">
    <location>
        <begin position="226"/>
        <end position="248"/>
    </location>
</feature>
<evidence type="ECO:0000313" key="4">
    <source>
        <dbReference type="EMBL" id="KEO92225.1"/>
    </source>
</evidence>
<dbReference type="Gene3D" id="1.20.120.1760">
    <property type="match status" value="1"/>
</dbReference>